<organism evidence="2 3">
    <name type="scientific">Salinimonas sediminis</name>
    <dbReference type="NCBI Taxonomy" id="2303538"/>
    <lineage>
        <taxon>Bacteria</taxon>
        <taxon>Pseudomonadati</taxon>
        <taxon>Pseudomonadota</taxon>
        <taxon>Gammaproteobacteria</taxon>
        <taxon>Alteromonadales</taxon>
        <taxon>Alteromonadaceae</taxon>
        <taxon>Alteromonas/Salinimonas group</taxon>
        <taxon>Salinimonas</taxon>
    </lineage>
</organism>
<evidence type="ECO:0000313" key="2">
    <source>
        <dbReference type="EMBL" id="AXR08553.1"/>
    </source>
</evidence>
<dbReference type="EMBL" id="CP031769">
    <property type="protein sequence ID" value="AXR08553.1"/>
    <property type="molecule type" value="Genomic_DNA"/>
</dbReference>
<dbReference type="Pfam" id="PF14534">
    <property type="entry name" value="DUF4440"/>
    <property type="match status" value="1"/>
</dbReference>
<dbReference type="SUPFAM" id="SSF54427">
    <property type="entry name" value="NTF2-like"/>
    <property type="match status" value="1"/>
</dbReference>
<reference evidence="2 3" key="1">
    <citation type="submission" date="2018-08" db="EMBL/GenBank/DDBJ databases">
        <title>Salinimonas sediminis sp. nov., a piezophilic bacterium isolated from a deep-sea sediment sample from the New Britain Trench.</title>
        <authorList>
            <person name="Cao J."/>
        </authorList>
    </citation>
    <scope>NUCLEOTIDE SEQUENCE [LARGE SCALE GENOMIC DNA]</scope>
    <source>
        <strain evidence="2 3">N102</strain>
    </source>
</reference>
<dbReference type="AlphaFoldDB" id="A0A346NSP6"/>
<dbReference type="KEGG" id="salm:D0Y50_15355"/>
<protein>
    <submittedName>
        <fullName evidence="2">Nuclear transport factor 2 family protein</fullName>
    </submittedName>
</protein>
<proteinExistence type="predicted"/>
<dbReference type="InterPro" id="IPR032710">
    <property type="entry name" value="NTF2-like_dom_sf"/>
</dbReference>
<dbReference type="InterPro" id="IPR027843">
    <property type="entry name" value="DUF4440"/>
</dbReference>
<feature type="domain" description="DUF4440" evidence="1">
    <location>
        <begin position="32"/>
        <end position="133"/>
    </location>
</feature>
<dbReference type="OrthoDB" id="9802489at2"/>
<sequence length="144" mass="16252">MGKTITTSENQNNVAVEASLTQEAKESELLTISKQKWQWMANKDVEKLNKLFDEKSRFVHMGGTWGKQRELDVIESGGIHYKKADIHEVSVQVIDGTAIVLNRITLLAVVGGREVTNNFMVTEVYINKQQNWSLGVLSFTKLID</sequence>
<dbReference type="Gene3D" id="3.10.450.50">
    <property type="match status" value="1"/>
</dbReference>
<keyword evidence="3" id="KW-1185">Reference proteome</keyword>
<name>A0A346NSP6_9ALTE</name>
<accession>A0A346NSP6</accession>
<evidence type="ECO:0000259" key="1">
    <source>
        <dbReference type="Pfam" id="PF14534"/>
    </source>
</evidence>
<evidence type="ECO:0000313" key="3">
    <source>
        <dbReference type="Proteomes" id="UP000262073"/>
    </source>
</evidence>
<gene>
    <name evidence="2" type="ORF">D0Y50_15355</name>
</gene>
<dbReference type="Proteomes" id="UP000262073">
    <property type="component" value="Chromosome"/>
</dbReference>